<dbReference type="OrthoDB" id="4833278at2"/>
<protein>
    <recommendedName>
        <fullName evidence="2">Anti-sigma factor antagonist</fullName>
    </recommendedName>
</protein>
<organism evidence="4 5">
    <name type="scientific">Streptomyces xinghaiensis</name>
    <dbReference type="NCBI Taxonomy" id="1038928"/>
    <lineage>
        <taxon>Bacteria</taxon>
        <taxon>Bacillati</taxon>
        <taxon>Actinomycetota</taxon>
        <taxon>Actinomycetes</taxon>
        <taxon>Kitasatosporales</taxon>
        <taxon>Streptomycetaceae</taxon>
        <taxon>Streptomyces</taxon>
    </lineage>
</organism>
<evidence type="ECO:0000256" key="2">
    <source>
        <dbReference type="RuleBase" id="RU003749"/>
    </source>
</evidence>
<name>A0A3R7LKM3_9ACTN</name>
<proteinExistence type="inferred from homology"/>
<dbReference type="SUPFAM" id="SSF52091">
    <property type="entry name" value="SpoIIaa-like"/>
    <property type="match status" value="1"/>
</dbReference>
<evidence type="ECO:0000259" key="3">
    <source>
        <dbReference type="PROSITE" id="PS50801"/>
    </source>
</evidence>
<evidence type="ECO:0000313" key="4">
    <source>
        <dbReference type="EMBL" id="RKM92198.1"/>
    </source>
</evidence>
<evidence type="ECO:0000313" key="5">
    <source>
        <dbReference type="Proteomes" id="UP000028058"/>
    </source>
</evidence>
<evidence type="ECO:0000256" key="1">
    <source>
        <dbReference type="ARBA" id="ARBA00009013"/>
    </source>
</evidence>
<dbReference type="Pfam" id="PF01740">
    <property type="entry name" value="STAS"/>
    <property type="match status" value="1"/>
</dbReference>
<comment type="caution">
    <text evidence="4">The sequence shown here is derived from an EMBL/GenBank/DDBJ whole genome shotgun (WGS) entry which is preliminary data.</text>
</comment>
<reference evidence="4 5" key="1">
    <citation type="journal article" date="2014" name="Genome Announc.">
        <title>Draft Genome Sequence of Streptomyces fradiae ATCC 19609, a Strain Highly Sensitive to Antibiotics.</title>
        <authorList>
            <person name="Bekker O.B."/>
            <person name="Klimina K.M."/>
            <person name="Vatlin A.A."/>
            <person name="Zakharevich N.V."/>
            <person name="Kasianov A.S."/>
            <person name="Danilenko V.N."/>
        </authorList>
    </citation>
    <scope>NUCLEOTIDE SEQUENCE [LARGE SCALE GENOMIC DNA]</scope>
    <source>
        <strain evidence="4 5">ATCC 19609</strain>
    </source>
</reference>
<dbReference type="InterPro" id="IPR002645">
    <property type="entry name" value="STAS_dom"/>
</dbReference>
<dbReference type="NCBIfam" id="TIGR00377">
    <property type="entry name" value="ant_ant_sig"/>
    <property type="match status" value="1"/>
</dbReference>
<comment type="similarity">
    <text evidence="1 2">Belongs to the anti-sigma-factor antagonist family.</text>
</comment>
<dbReference type="CDD" id="cd07043">
    <property type="entry name" value="STAS_anti-anti-sigma_factors"/>
    <property type="match status" value="1"/>
</dbReference>
<feature type="domain" description="STAS" evidence="3">
    <location>
        <begin position="10"/>
        <end position="119"/>
    </location>
</feature>
<dbReference type="GO" id="GO:0043856">
    <property type="term" value="F:anti-sigma factor antagonist activity"/>
    <property type="evidence" value="ECO:0007669"/>
    <property type="project" value="InterPro"/>
</dbReference>
<dbReference type="AlphaFoldDB" id="A0A3R7LKM3"/>
<dbReference type="InterPro" id="IPR003658">
    <property type="entry name" value="Anti-sigma_ant"/>
</dbReference>
<dbReference type="PANTHER" id="PTHR33495">
    <property type="entry name" value="ANTI-SIGMA FACTOR ANTAGONIST TM_1081-RELATED-RELATED"/>
    <property type="match status" value="1"/>
</dbReference>
<dbReference type="PROSITE" id="PS50801">
    <property type="entry name" value="STAS"/>
    <property type="match status" value="1"/>
</dbReference>
<dbReference type="Proteomes" id="UP000028058">
    <property type="component" value="Unassembled WGS sequence"/>
</dbReference>
<sequence length="137" mass="14224">MVEAGSRTADGLRVRGIDGVVVAELRGEIDILTAPALSVRLDALTAPAAPDLVVDLRAVTFLDCRGLAMLCRARNRALSRGGRLRLVASDGHILRVMRLTRLARVFDVSAGLAEALGSPAPAGLPPAVPARTQAAAP</sequence>
<keyword evidence="5" id="KW-1185">Reference proteome</keyword>
<accession>A0A3R7LKM3</accession>
<dbReference type="Gene3D" id="3.30.750.24">
    <property type="entry name" value="STAS domain"/>
    <property type="match status" value="1"/>
</dbReference>
<dbReference type="RefSeq" id="WP_050364698.1">
    <property type="nucleotide sequence ID" value="NZ_CP134822.1"/>
</dbReference>
<dbReference type="InterPro" id="IPR036513">
    <property type="entry name" value="STAS_dom_sf"/>
</dbReference>
<dbReference type="PANTHER" id="PTHR33495:SF2">
    <property type="entry name" value="ANTI-SIGMA FACTOR ANTAGONIST TM_1081-RELATED"/>
    <property type="match status" value="1"/>
</dbReference>
<dbReference type="EMBL" id="JNAD02000014">
    <property type="protein sequence ID" value="RKM92198.1"/>
    <property type="molecule type" value="Genomic_DNA"/>
</dbReference>
<gene>
    <name evidence="4" type="ORF">SFRA_025220</name>
</gene>